<proteinExistence type="predicted"/>
<evidence type="ECO:0000313" key="1">
    <source>
        <dbReference type="EMBL" id="RQN09002.1"/>
    </source>
</evidence>
<dbReference type="InterPro" id="IPR008000">
    <property type="entry name" value="Rham/fucose_mutarotase"/>
</dbReference>
<accession>A0A3N6WVG8</accession>
<reference evidence="1 2" key="1">
    <citation type="submission" date="2018-11" db="EMBL/GenBank/DDBJ databases">
        <authorList>
            <person name="Li F."/>
        </authorList>
    </citation>
    <scope>NUCLEOTIDE SEQUENCE [LARGE SCALE GENOMIC DNA]</scope>
    <source>
        <strain evidence="1 2">YS17T</strain>
    </source>
</reference>
<dbReference type="AlphaFoldDB" id="A0A3N6WVG8"/>
<comment type="caution">
    <text evidence="1">The sequence shown here is derived from an EMBL/GenBank/DDBJ whole genome shotgun (WGS) entry which is preliminary data.</text>
</comment>
<dbReference type="GO" id="GO:0016857">
    <property type="term" value="F:racemase and epimerase activity, acting on carbohydrates and derivatives"/>
    <property type="evidence" value="ECO:0007669"/>
    <property type="project" value="InterPro"/>
</dbReference>
<sequence>MRAAVLHSVLISGREEDYDREHREIPADLLALLRSAGVRDWAIWRDGRDLLHVIDTDDYEAVAERIAGHPADVRWQEQMAELVEGFREVDAIPPLRAPRLVWSMREQEER</sequence>
<dbReference type="Proteomes" id="UP000275225">
    <property type="component" value="Unassembled WGS sequence"/>
</dbReference>
<dbReference type="Gene3D" id="3.30.70.100">
    <property type="match status" value="1"/>
</dbReference>
<dbReference type="InterPro" id="IPR011008">
    <property type="entry name" value="Dimeric_a/b-barrel"/>
</dbReference>
<dbReference type="RefSeq" id="WP_124236010.1">
    <property type="nucleotide sequence ID" value="NZ_JBHUFI010000001.1"/>
</dbReference>
<dbReference type="SUPFAM" id="SSF54909">
    <property type="entry name" value="Dimeric alpha+beta barrel"/>
    <property type="match status" value="1"/>
</dbReference>
<gene>
    <name evidence="1" type="ORF">EHW97_04710</name>
</gene>
<protein>
    <submittedName>
        <fullName evidence="1">L-rhamnose mutarotase</fullName>
    </submittedName>
</protein>
<evidence type="ECO:0000313" key="2">
    <source>
        <dbReference type="Proteomes" id="UP000275225"/>
    </source>
</evidence>
<dbReference type="OrthoDB" id="3826869at2"/>
<name>A0A3N6WVG8_9ACTN</name>
<dbReference type="EMBL" id="RQJX01000004">
    <property type="protein sequence ID" value="RQN09002.1"/>
    <property type="molecule type" value="Genomic_DNA"/>
</dbReference>
<organism evidence="1 2">
    <name type="scientific">Aeromicrobium camelliae</name>
    <dbReference type="NCBI Taxonomy" id="1538144"/>
    <lineage>
        <taxon>Bacteria</taxon>
        <taxon>Bacillati</taxon>
        <taxon>Actinomycetota</taxon>
        <taxon>Actinomycetes</taxon>
        <taxon>Propionibacteriales</taxon>
        <taxon>Nocardioidaceae</taxon>
        <taxon>Aeromicrobium</taxon>
    </lineage>
</organism>
<keyword evidence="2" id="KW-1185">Reference proteome</keyword>
<dbReference type="Pfam" id="PF05336">
    <property type="entry name" value="rhaM"/>
    <property type="match status" value="1"/>
</dbReference>